<dbReference type="AlphaFoldDB" id="A0A0V1IWA1"/>
<protein>
    <submittedName>
        <fullName evidence="1">Uncharacterized protein</fullName>
    </submittedName>
</protein>
<comment type="caution">
    <text evidence="1">The sequence shown here is derived from an EMBL/GenBank/DDBJ whole genome shotgun (WGS) entry which is preliminary data.</text>
</comment>
<keyword evidence="2" id="KW-1185">Reference proteome</keyword>
<accession>A0A0V1IWA1</accession>
<evidence type="ECO:0000313" key="1">
    <source>
        <dbReference type="EMBL" id="KRZ27019.1"/>
    </source>
</evidence>
<sequence>MINKHSERESLWLYTDVLAWWSRSCPRHRVAVLARLYQWSLPCSRSSLISFAESRED</sequence>
<name>A0A0V1IWA1_TRIPS</name>
<reference evidence="1 2" key="1">
    <citation type="submission" date="2015-01" db="EMBL/GenBank/DDBJ databases">
        <title>Evolution of Trichinella species and genotypes.</title>
        <authorList>
            <person name="Korhonen P.K."/>
            <person name="Edoardo P."/>
            <person name="Giuseppe L.R."/>
            <person name="Gasser R.B."/>
        </authorList>
    </citation>
    <scope>NUCLEOTIDE SEQUENCE [LARGE SCALE GENOMIC DNA]</scope>
    <source>
        <strain evidence="1">ISS588</strain>
    </source>
</reference>
<evidence type="ECO:0000313" key="2">
    <source>
        <dbReference type="Proteomes" id="UP000054805"/>
    </source>
</evidence>
<dbReference type="EMBL" id="JYDS01000077">
    <property type="protein sequence ID" value="KRZ27019.1"/>
    <property type="molecule type" value="Genomic_DNA"/>
</dbReference>
<organism evidence="1 2">
    <name type="scientific">Trichinella pseudospiralis</name>
    <name type="common">Parasitic roundworm</name>
    <dbReference type="NCBI Taxonomy" id="6337"/>
    <lineage>
        <taxon>Eukaryota</taxon>
        <taxon>Metazoa</taxon>
        <taxon>Ecdysozoa</taxon>
        <taxon>Nematoda</taxon>
        <taxon>Enoplea</taxon>
        <taxon>Dorylaimia</taxon>
        <taxon>Trichinellida</taxon>
        <taxon>Trichinellidae</taxon>
        <taxon>Trichinella</taxon>
    </lineage>
</organism>
<proteinExistence type="predicted"/>
<dbReference type="Proteomes" id="UP000054805">
    <property type="component" value="Unassembled WGS sequence"/>
</dbReference>
<gene>
    <name evidence="1" type="ORF">T4B_9250</name>
</gene>